<accession>A0A9J6B4J6</accession>
<organism evidence="1 2">
    <name type="scientific">Solanum commersonii</name>
    <name type="common">Commerson's wild potato</name>
    <name type="synonym">Commerson's nightshade</name>
    <dbReference type="NCBI Taxonomy" id="4109"/>
    <lineage>
        <taxon>Eukaryota</taxon>
        <taxon>Viridiplantae</taxon>
        <taxon>Streptophyta</taxon>
        <taxon>Embryophyta</taxon>
        <taxon>Tracheophyta</taxon>
        <taxon>Spermatophyta</taxon>
        <taxon>Magnoliopsida</taxon>
        <taxon>eudicotyledons</taxon>
        <taxon>Gunneridae</taxon>
        <taxon>Pentapetalae</taxon>
        <taxon>asterids</taxon>
        <taxon>lamiids</taxon>
        <taxon>Solanales</taxon>
        <taxon>Solanaceae</taxon>
        <taxon>Solanoideae</taxon>
        <taxon>Solaneae</taxon>
        <taxon>Solanum</taxon>
    </lineage>
</organism>
<dbReference type="AlphaFoldDB" id="A0A9J6B4J6"/>
<sequence length="90" mass="9698">MSPNDPKNDDAEGWSKRAMKPTKGFLSSKFGVGFEELEYSKAFNSNNLVVLKLNEIAVANTISPLCLHLAREGGRKPNTTKLMAGGSGLT</sequence>
<proteinExistence type="predicted"/>
<protein>
    <submittedName>
        <fullName evidence="1">Uncharacterized protein</fullName>
    </submittedName>
</protein>
<evidence type="ECO:0000313" key="1">
    <source>
        <dbReference type="EMBL" id="KAG5631540.1"/>
    </source>
</evidence>
<evidence type="ECO:0000313" key="2">
    <source>
        <dbReference type="Proteomes" id="UP000824120"/>
    </source>
</evidence>
<reference evidence="1 2" key="1">
    <citation type="submission" date="2020-09" db="EMBL/GenBank/DDBJ databases">
        <title>De no assembly of potato wild relative species, Solanum commersonii.</title>
        <authorList>
            <person name="Cho K."/>
        </authorList>
    </citation>
    <scope>NUCLEOTIDE SEQUENCE [LARGE SCALE GENOMIC DNA]</scope>
    <source>
        <strain evidence="1">LZ3.2</strain>
        <tissue evidence="1">Leaf</tissue>
    </source>
</reference>
<dbReference type="EMBL" id="JACXVP010000001">
    <property type="protein sequence ID" value="KAG5631540.1"/>
    <property type="molecule type" value="Genomic_DNA"/>
</dbReference>
<gene>
    <name evidence="1" type="ORF">H5410_003257</name>
</gene>
<dbReference type="Proteomes" id="UP000824120">
    <property type="component" value="Chromosome 1"/>
</dbReference>
<comment type="caution">
    <text evidence="1">The sequence shown here is derived from an EMBL/GenBank/DDBJ whole genome shotgun (WGS) entry which is preliminary data.</text>
</comment>
<keyword evidence="2" id="KW-1185">Reference proteome</keyword>
<name>A0A9J6B4J6_SOLCO</name>